<protein>
    <recommendedName>
        <fullName evidence="3">DUF4328 domain-containing protein</fullName>
    </recommendedName>
</protein>
<comment type="caution">
    <text evidence="4">The sequence shown here is derived from an EMBL/GenBank/DDBJ whole genome shotgun (WGS) entry which is preliminary data.</text>
</comment>
<sequence>MEHFDTAPQDAGPEPGASAALVRGVLILTMVILGAAAFAHIVRYVLLLINRSTLLHPWVAAVATWLPVALSVAAMFAVVTTILVLTNWLIARRAATYRRLGTSDPRPVWMLWTGCVLPVVNLIVAPVFIFELAKAEDRLSWLRRPVYVFWAAWLVSHVISGCAFFTSFARDAQGIADNTVITVVAYLAALAVVVLVARVHDSFDRTPVERPARRWVVVPDQTAEPGRPGGSEEHADGSSAPPVEAGGQNPAA</sequence>
<evidence type="ECO:0000256" key="1">
    <source>
        <dbReference type="SAM" id="MobiDB-lite"/>
    </source>
</evidence>
<feature type="transmembrane region" description="Helical" evidence="2">
    <location>
        <begin position="180"/>
        <end position="200"/>
    </location>
</feature>
<proteinExistence type="predicted"/>
<feature type="domain" description="DUF4328" evidence="3">
    <location>
        <begin position="51"/>
        <end position="200"/>
    </location>
</feature>
<feature type="transmembrane region" description="Helical" evidence="2">
    <location>
        <begin position="20"/>
        <end position="46"/>
    </location>
</feature>
<dbReference type="InterPro" id="IPR025565">
    <property type="entry name" value="DUF4328"/>
</dbReference>
<dbReference type="Pfam" id="PF14219">
    <property type="entry name" value="DUF4328"/>
    <property type="match status" value="1"/>
</dbReference>
<keyword evidence="2" id="KW-0812">Transmembrane</keyword>
<reference evidence="4 5" key="1">
    <citation type="journal article" date="2016" name="Genome Announc.">
        <title>Draft Genome Sequences of Five Rapidly Growing Mycobacterium Species, M. thermoresistibile, M. fortuitum subsp. acetamidolyticum, M. canariasense, M. brisbanense, and M. novocastrense.</title>
        <authorList>
            <person name="Katahira K."/>
            <person name="Ogura Y."/>
            <person name="Gotoh Y."/>
            <person name="Hayashi T."/>
        </authorList>
    </citation>
    <scope>NUCLEOTIDE SEQUENCE [LARGE SCALE GENOMIC DNA]</scope>
    <source>
        <strain evidence="4 5">JCM6362</strain>
    </source>
</reference>
<accession>A0A100XH19</accession>
<dbReference type="EMBL" id="BCTB01000046">
    <property type="protein sequence ID" value="GAT16519.1"/>
    <property type="molecule type" value="Genomic_DNA"/>
</dbReference>
<feature type="transmembrane region" description="Helical" evidence="2">
    <location>
        <begin position="109"/>
        <end position="133"/>
    </location>
</feature>
<gene>
    <name evidence="4" type="ORF">RMCT_3488</name>
</gene>
<evidence type="ECO:0000313" key="5">
    <source>
        <dbReference type="Proteomes" id="UP000069654"/>
    </source>
</evidence>
<feature type="region of interest" description="Disordered" evidence="1">
    <location>
        <begin position="216"/>
        <end position="252"/>
    </location>
</feature>
<dbReference type="Proteomes" id="UP000069654">
    <property type="component" value="Unassembled WGS sequence"/>
</dbReference>
<evidence type="ECO:0000313" key="4">
    <source>
        <dbReference type="EMBL" id="GAT16519.1"/>
    </source>
</evidence>
<organism evidence="4 5">
    <name type="scientific">Mycolicibacterium thermoresistibile</name>
    <name type="common">Mycobacterium thermoresistibile</name>
    <dbReference type="NCBI Taxonomy" id="1797"/>
    <lineage>
        <taxon>Bacteria</taxon>
        <taxon>Bacillati</taxon>
        <taxon>Actinomycetota</taxon>
        <taxon>Actinomycetes</taxon>
        <taxon>Mycobacteriales</taxon>
        <taxon>Mycobacteriaceae</taxon>
        <taxon>Mycolicibacterium</taxon>
    </lineage>
</organism>
<reference evidence="5" key="2">
    <citation type="submission" date="2016-02" db="EMBL/GenBank/DDBJ databases">
        <title>Draft genome sequence of five rapidly growing Mycobacterium species.</title>
        <authorList>
            <person name="Katahira K."/>
            <person name="Gotou Y."/>
            <person name="Iida K."/>
            <person name="Ogura Y."/>
            <person name="Hayashi T."/>
        </authorList>
    </citation>
    <scope>NUCLEOTIDE SEQUENCE [LARGE SCALE GENOMIC DNA]</scope>
    <source>
        <strain evidence="5">JCM6362</strain>
    </source>
</reference>
<feature type="transmembrane region" description="Helical" evidence="2">
    <location>
        <begin position="58"/>
        <end position="89"/>
    </location>
</feature>
<keyword evidence="2" id="KW-0472">Membrane</keyword>
<evidence type="ECO:0000259" key="3">
    <source>
        <dbReference type="Pfam" id="PF14219"/>
    </source>
</evidence>
<dbReference type="OMA" id="AWVCSYA"/>
<evidence type="ECO:0000256" key="2">
    <source>
        <dbReference type="SAM" id="Phobius"/>
    </source>
</evidence>
<dbReference type="STRING" id="1797.RMCT_3488"/>
<name>A0A100XH19_MYCTH</name>
<dbReference type="AlphaFoldDB" id="A0A100XH19"/>
<feature type="transmembrane region" description="Helical" evidence="2">
    <location>
        <begin position="145"/>
        <end position="168"/>
    </location>
</feature>
<keyword evidence="2" id="KW-1133">Transmembrane helix</keyword>